<keyword evidence="11" id="KW-1185">Reference proteome</keyword>
<keyword evidence="7" id="KW-0496">Mitochondrion</keyword>
<dbReference type="InterPro" id="IPR007512">
    <property type="entry name" value="Mic10"/>
</dbReference>
<keyword evidence="4 9" id="KW-0812">Transmembrane</keyword>
<dbReference type="EMBL" id="BLLK01000058">
    <property type="protein sequence ID" value="GFH57488.1"/>
    <property type="molecule type" value="Genomic_DNA"/>
</dbReference>
<dbReference type="GO" id="GO:0061617">
    <property type="term" value="C:MICOS complex"/>
    <property type="evidence" value="ECO:0007669"/>
    <property type="project" value="InterPro"/>
</dbReference>
<evidence type="ECO:0000256" key="5">
    <source>
        <dbReference type="ARBA" id="ARBA00022792"/>
    </source>
</evidence>
<comment type="subcellular location">
    <subcellularLocation>
        <location evidence="2">Mitochondrion inner membrane</location>
    </subcellularLocation>
</comment>
<evidence type="ECO:0000256" key="1">
    <source>
        <dbReference type="ARBA" id="ARBA00002689"/>
    </source>
</evidence>
<evidence type="ECO:0000313" key="11">
    <source>
        <dbReference type="Proteomes" id="UP001054902"/>
    </source>
</evidence>
<protein>
    <submittedName>
        <fullName evidence="10">Uncharacterized protein</fullName>
    </submittedName>
</protein>
<evidence type="ECO:0000256" key="7">
    <source>
        <dbReference type="ARBA" id="ARBA00023128"/>
    </source>
</evidence>
<comment type="caution">
    <text evidence="10">The sequence shown here is derived from an EMBL/GenBank/DDBJ whole genome shotgun (WGS) entry which is preliminary data.</text>
</comment>
<dbReference type="Proteomes" id="UP001054902">
    <property type="component" value="Unassembled WGS sequence"/>
</dbReference>
<comment type="similarity">
    <text evidence="3">Belongs to the MICOS complex subunit Mic10 family.</text>
</comment>
<keyword evidence="6 9" id="KW-1133">Transmembrane helix</keyword>
<gene>
    <name evidence="10" type="ORF">CTEN210_13964</name>
</gene>
<dbReference type="AlphaFoldDB" id="A0AAD3D493"/>
<evidence type="ECO:0000256" key="6">
    <source>
        <dbReference type="ARBA" id="ARBA00022989"/>
    </source>
</evidence>
<keyword evidence="8 9" id="KW-0472">Membrane</keyword>
<keyword evidence="5" id="KW-0999">Mitochondrion inner membrane</keyword>
<dbReference type="Pfam" id="PF04418">
    <property type="entry name" value="DUF543"/>
    <property type="match status" value="1"/>
</dbReference>
<evidence type="ECO:0000256" key="8">
    <source>
        <dbReference type="ARBA" id="ARBA00023136"/>
    </source>
</evidence>
<evidence type="ECO:0000256" key="9">
    <source>
        <dbReference type="SAM" id="Phobius"/>
    </source>
</evidence>
<feature type="transmembrane region" description="Helical" evidence="9">
    <location>
        <begin position="23"/>
        <end position="42"/>
    </location>
</feature>
<evidence type="ECO:0000256" key="4">
    <source>
        <dbReference type="ARBA" id="ARBA00022692"/>
    </source>
</evidence>
<comment type="function">
    <text evidence="1">Component of the MICOS complex, a large protein complex of the mitochondrial inner membrane that plays crucial roles in the maintenance of crista junctions, inner membrane architecture, and formation of contact sites to the outer membrane.</text>
</comment>
<evidence type="ECO:0000256" key="2">
    <source>
        <dbReference type="ARBA" id="ARBA00004273"/>
    </source>
</evidence>
<evidence type="ECO:0000313" key="10">
    <source>
        <dbReference type="EMBL" id="GFH57488.1"/>
    </source>
</evidence>
<organism evidence="10 11">
    <name type="scientific">Chaetoceros tenuissimus</name>
    <dbReference type="NCBI Taxonomy" id="426638"/>
    <lineage>
        <taxon>Eukaryota</taxon>
        <taxon>Sar</taxon>
        <taxon>Stramenopiles</taxon>
        <taxon>Ochrophyta</taxon>
        <taxon>Bacillariophyta</taxon>
        <taxon>Coscinodiscophyceae</taxon>
        <taxon>Chaetocerotophycidae</taxon>
        <taxon>Chaetocerotales</taxon>
        <taxon>Chaetocerotaceae</taxon>
        <taxon>Chaetoceros</taxon>
    </lineage>
</organism>
<name>A0AAD3D493_9STRA</name>
<proteinExistence type="inferred from homology"/>
<evidence type="ECO:0000256" key="3">
    <source>
        <dbReference type="ARBA" id="ARBA00006792"/>
    </source>
</evidence>
<accession>A0AAD3D493</accession>
<reference evidence="10 11" key="1">
    <citation type="journal article" date="2021" name="Sci. Rep.">
        <title>The genome of the diatom Chaetoceros tenuissimus carries an ancient integrated fragment of an extant virus.</title>
        <authorList>
            <person name="Hongo Y."/>
            <person name="Kimura K."/>
            <person name="Takaki Y."/>
            <person name="Yoshida Y."/>
            <person name="Baba S."/>
            <person name="Kobayashi G."/>
            <person name="Nagasaki K."/>
            <person name="Hano T."/>
            <person name="Tomaru Y."/>
        </authorList>
    </citation>
    <scope>NUCLEOTIDE SEQUENCE [LARGE SCALE GENOMIC DNA]</scope>
    <source>
        <strain evidence="10 11">NIES-3715</strain>
    </source>
</reference>
<sequence>MSSDSPEITWKLPEGIENHIESGIIKATAGAVVGGVVGAIMFKSGSGMRSASMALGVGAAIGSTLERAYLDSAPKKE</sequence>